<protein>
    <submittedName>
        <fullName evidence="2">Aspartyl protease family protein</fullName>
    </submittedName>
</protein>
<keyword evidence="1" id="KW-1133">Transmembrane helix</keyword>
<dbReference type="EMBL" id="JACIJP010000001">
    <property type="protein sequence ID" value="MBB6122571.1"/>
    <property type="molecule type" value="Genomic_DNA"/>
</dbReference>
<name>A0A841J2N0_9SPHN</name>
<keyword evidence="1" id="KW-0472">Membrane</keyword>
<dbReference type="PROSITE" id="PS00141">
    <property type="entry name" value="ASP_PROTEASE"/>
    <property type="match status" value="1"/>
</dbReference>
<keyword evidence="3" id="KW-1185">Reference proteome</keyword>
<keyword evidence="2" id="KW-0645">Protease</keyword>
<dbReference type="GO" id="GO:0006508">
    <property type="term" value="P:proteolysis"/>
    <property type="evidence" value="ECO:0007669"/>
    <property type="project" value="UniProtKB-KW"/>
</dbReference>
<keyword evidence="2" id="KW-0378">Hydrolase</keyword>
<dbReference type="GO" id="GO:0004190">
    <property type="term" value="F:aspartic-type endopeptidase activity"/>
    <property type="evidence" value="ECO:0007669"/>
    <property type="project" value="InterPro"/>
</dbReference>
<proteinExistence type="predicted"/>
<evidence type="ECO:0000313" key="3">
    <source>
        <dbReference type="Proteomes" id="UP000552700"/>
    </source>
</evidence>
<dbReference type="Gene3D" id="2.40.70.10">
    <property type="entry name" value="Acid Proteases"/>
    <property type="match status" value="1"/>
</dbReference>
<dbReference type="InterPro" id="IPR011969">
    <property type="entry name" value="Clan_AA_Asp_peptidase_C"/>
</dbReference>
<dbReference type="NCBIfam" id="TIGR02281">
    <property type="entry name" value="clan_AA_DTGA"/>
    <property type="match status" value="1"/>
</dbReference>
<dbReference type="InterPro" id="IPR034122">
    <property type="entry name" value="Retropepsin-like_bacterial"/>
</dbReference>
<gene>
    <name evidence="2" type="ORF">FHS92_000278</name>
</gene>
<dbReference type="Pfam" id="PF13975">
    <property type="entry name" value="gag-asp_proteas"/>
    <property type="match status" value="1"/>
</dbReference>
<evidence type="ECO:0000256" key="1">
    <source>
        <dbReference type="SAM" id="Phobius"/>
    </source>
</evidence>
<feature type="transmembrane region" description="Helical" evidence="1">
    <location>
        <begin position="9"/>
        <end position="28"/>
    </location>
</feature>
<evidence type="ECO:0000313" key="2">
    <source>
        <dbReference type="EMBL" id="MBB6122571.1"/>
    </source>
</evidence>
<dbReference type="Proteomes" id="UP000552700">
    <property type="component" value="Unassembled WGS sequence"/>
</dbReference>
<keyword evidence="1" id="KW-0812">Transmembrane</keyword>
<dbReference type="InterPro" id="IPR001969">
    <property type="entry name" value="Aspartic_peptidase_AS"/>
</dbReference>
<dbReference type="RefSeq" id="WP_184076828.1">
    <property type="nucleotide sequence ID" value="NZ_JACIJP010000001.1"/>
</dbReference>
<accession>A0A841J2N0</accession>
<dbReference type="SUPFAM" id="SSF50630">
    <property type="entry name" value="Acid proteases"/>
    <property type="match status" value="1"/>
</dbReference>
<comment type="caution">
    <text evidence="2">The sequence shown here is derived from an EMBL/GenBank/DDBJ whole genome shotgun (WGS) entry which is preliminary data.</text>
</comment>
<dbReference type="CDD" id="cd05483">
    <property type="entry name" value="retropepsin_like_bacteria"/>
    <property type="match status" value="1"/>
</dbReference>
<dbReference type="AlphaFoldDB" id="A0A841J2N0"/>
<reference evidence="2 3" key="1">
    <citation type="submission" date="2020-08" db="EMBL/GenBank/DDBJ databases">
        <title>Genomic Encyclopedia of Type Strains, Phase IV (KMG-IV): sequencing the most valuable type-strain genomes for metagenomic binning, comparative biology and taxonomic classification.</title>
        <authorList>
            <person name="Goeker M."/>
        </authorList>
    </citation>
    <scope>NUCLEOTIDE SEQUENCE [LARGE SCALE GENOMIC DNA]</scope>
    <source>
        <strain evidence="2 3">DSM 102255</strain>
    </source>
</reference>
<sequence length="199" mass="21380">MNAAQSADVIWYVLALVLVGSALLSRRFSLRSALGMVLSWIVIFGIALVIFSYRNELMGVASRVRSEVTGQSMQKVVGQTLRIAQAPDGHYWADAQINGTSTRFLIDSGATITAVGVEDAKRAGLNIDAFAPPMMMQTANGVVEARRSSIASLHVGPIQASDLGIVVSESLGDVNVLGMNFLSRLKSWRVENGEMVLEP</sequence>
<feature type="transmembrane region" description="Helical" evidence="1">
    <location>
        <begin position="34"/>
        <end position="53"/>
    </location>
</feature>
<organism evidence="2 3">
    <name type="scientific">Sphingobium subterraneum</name>
    <dbReference type="NCBI Taxonomy" id="627688"/>
    <lineage>
        <taxon>Bacteria</taxon>
        <taxon>Pseudomonadati</taxon>
        <taxon>Pseudomonadota</taxon>
        <taxon>Alphaproteobacteria</taxon>
        <taxon>Sphingomonadales</taxon>
        <taxon>Sphingomonadaceae</taxon>
        <taxon>Sphingobium</taxon>
    </lineage>
</organism>
<dbReference type="InterPro" id="IPR021109">
    <property type="entry name" value="Peptidase_aspartic_dom_sf"/>
</dbReference>